<organism evidence="1 2">
    <name type="scientific">Corchorus capsularis</name>
    <name type="common">Jute</name>
    <dbReference type="NCBI Taxonomy" id="210143"/>
    <lineage>
        <taxon>Eukaryota</taxon>
        <taxon>Viridiplantae</taxon>
        <taxon>Streptophyta</taxon>
        <taxon>Embryophyta</taxon>
        <taxon>Tracheophyta</taxon>
        <taxon>Spermatophyta</taxon>
        <taxon>Magnoliopsida</taxon>
        <taxon>eudicotyledons</taxon>
        <taxon>Gunneridae</taxon>
        <taxon>Pentapetalae</taxon>
        <taxon>rosids</taxon>
        <taxon>malvids</taxon>
        <taxon>Malvales</taxon>
        <taxon>Malvaceae</taxon>
        <taxon>Grewioideae</taxon>
        <taxon>Apeibeae</taxon>
        <taxon>Corchorus</taxon>
    </lineage>
</organism>
<dbReference type="Proteomes" id="UP000188268">
    <property type="component" value="Unassembled WGS sequence"/>
</dbReference>
<evidence type="ECO:0000313" key="1">
    <source>
        <dbReference type="EMBL" id="OMO95477.1"/>
    </source>
</evidence>
<comment type="caution">
    <text evidence="1">The sequence shown here is derived from an EMBL/GenBank/DDBJ whole genome shotgun (WGS) entry which is preliminary data.</text>
</comment>
<proteinExistence type="predicted"/>
<accession>A0A1R3JL53</accession>
<dbReference type="Gramene" id="OMO95477">
    <property type="protein sequence ID" value="OMO95477"/>
    <property type="gene ID" value="CCACVL1_05401"/>
</dbReference>
<protein>
    <submittedName>
        <fullName evidence="1">Uncharacterized protein</fullName>
    </submittedName>
</protein>
<evidence type="ECO:0000313" key="2">
    <source>
        <dbReference type="Proteomes" id="UP000188268"/>
    </source>
</evidence>
<dbReference type="EMBL" id="AWWV01007649">
    <property type="protein sequence ID" value="OMO95477.1"/>
    <property type="molecule type" value="Genomic_DNA"/>
</dbReference>
<keyword evidence="2" id="KW-1185">Reference proteome</keyword>
<sequence length="41" mass="4494">MQHIAPQKAEQPLISFLSSFNEESTVTNTVGNVGFEDGEIK</sequence>
<gene>
    <name evidence="1" type="ORF">CCACVL1_05401</name>
</gene>
<dbReference type="AlphaFoldDB" id="A0A1R3JL53"/>
<name>A0A1R3JL53_COCAP</name>
<reference evidence="1 2" key="1">
    <citation type="submission" date="2013-09" db="EMBL/GenBank/DDBJ databases">
        <title>Corchorus capsularis genome sequencing.</title>
        <authorList>
            <person name="Alam M."/>
            <person name="Haque M.S."/>
            <person name="Islam M.S."/>
            <person name="Emdad E.M."/>
            <person name="Islam M.M."/>
            <person name="Ahmed B."/>
            <person name="Halim A."/>
            <person name="Hossen Q.M.M."/>
            <person name="Hossain M.Z."/>
            <person name="Ahmed R."/>
            <person name="Khan M.M."/>
            <person name="Islam R."/>
            <person name="Rashid M.M."/>
            <person name="Khan S.A."/>
            <person name="Rahman M.S."/>
            <person name="Alam M."/>
        </authorList>
    </citation>
    <scope>NUCLEOTIDE SEQUENCE [LARGE SCALE GENOMIC DNA]</scope>
    <source>
        <strain evidence="2">cv. CVL-1</strain>
        <tissue evidence="1">Whole seedling</tissue>
    </source>
</reference>